<dbReference type="Pfam" id="PF07687">
    <property type="entry name" value="M20_dimer"/>
    <property type="match status" value="1"/>
</dbReference>
<dbReference type="Gene3D" id="3.40.630.10">
    <property type="entry name" value="Zn peptidases"/>
    <property type="match status" value="2"/>
</dbReference>
<evidence type="ECO:0000256" key="5">
    <source>
        <dbReference type="ARBA" id="ARBA00022801"/>
    </source>
</evidence>
<keyword evidence="8" id="KW-0170">Cobalt</keyword>
<evidence type="ECO:0000256" key="11">
    <source>
        <dbReference type="ARBA" id="ARBA00044252"/>
    </source>
</evidence>
<keyword evidence="20" id="KW-1185">Reference proteome</keyword>
<evidence type="ECO:0000259" key="18">
    <source>
        <dbReference type="Pfam" id="PF07687"/>
    </source>
</evidence>
<dbReference type="SUPFAM" id="SSF53187">
    <property type="entry name" value="Zn-dependent exopeptidases"/>
    <property type="match status" value="1"/>
</dbReference>
<dbReference type="InterPro" id="IPR002933">
    <property type="entry name" value="Peptidase_M20"/>
</dbReference>
<evidence type="ECO:0000256" key="9">
    <source>
        <dbReference type="ARBA" id="ARBA00036421"/>
    </source>
</evidence>
<comment type="similarity">
    <text evidence="12">Belongs to the peptidase M20C family.</text>
</comment>
<comment type="cofactor">
    <cofactor evidence="2">
        <name>Zn(2+)</name>
        <dbReference type="ChEBI" id="CHEBI:29105"/>
    </cofactor>
</comment>
<evidence type="ECO:0000256" key="3">
    <source>
        <dbReference type="ARBA" id="ARBA00022670"/>
    </source>
</evidence>
<dbReference type="Proteomes" id="UP000256304">
    <property type="component" value="Unassembled WGS sequence"/>
</dbReference>
<keyword evidence="3" id="KW-0645">Protease</keyword>
<evidence type="ECO:0000256" key="4">
    <source>
        <dbReference type="ARBA" id="ARBA00022723"/>
    </source>
</evidence>
<evidence type="ECO:0000256" key="6">
    <source>
        <dbReference type="ARBA" id="ARBA00022833"/>
    </source>
</evidence>
<dbReference type="EC" id="3.4.13.18" evidence="10"/>
<dbReference type="EMBL" id="QTTN01000049">
    <property type="protein sequence ID" value="REE66642.1"/>
    <property type="molecule type" value="Genomic_DNA"/>
</dbReference>
<evidence type="ECO:0000256" key="17">
    <source>
        <dbReference type="ARBA" id="ARBA00078074"/>
    </source>
</evidence>
<keyword evidence="6" id="KW-0862">Zinc</keyword>
<accession>A0A3D9R077</accession>
<dbReference type="Pfam" id="PF01546">
    <property type="entry name" value="Peptidase_M20"/>
    <property type="match status" value="1"/>
</dbReference>
<evidence type="ECO:0000256" key="13">
    <source>
        <dbReference type="ARBA" id="ARBA00071271"/>
    </source>
</evidence>
<dbReference type="AlphaFoldDB" id="A0A3D9R077"/>
<comment type="catalytic activity">
    <reaction evidence="9">
        <text>Hydrolysis of dipeptides, preferentially hydrophobic dipeptides including prolyl amino acids.</text>
        <dbReference type="EC" id="3.4.13.18"/>
    </reaction>
</comment>
<evidence type="ECO:0000256" key="7">
    <source>
        <dbReference type="ARBA" id="ARBA00023049"/>
    </source>
</evidence>
<dbReference type="FunFam" id="3.40.630.10:FF:000072">
    <property type="entry name" value="Aminoacyl-histidine dipeptidase"/>
    <property type="match status" value="1"/>
</dbReference>
<dbReference type="GO" id="GO:0006508">
    <property type="term" value="P:proteolysis"/>
    <property type="evidence" value="ECO:0007669"/>
    <property type="project" value="UniProtKB-KW"/>
</dbReference>
<comment type="caution">
    <text evidence="19">The sequence shown here is derived from an EMBL/GenBank/DDBJ whole genome shotgun (WGS) entry which is preliminary data.</text>
</comment>
<dbReference type="RefSeq" id="WP_245996252.1">
    <property type="nucleotide sequence ID" value="NZ_QTTN01000049.1"/>
</dbReference>
<dbReference type="GO" id="GO:0046872">
    <property type="term" value="F:metal ion binding"/>
    <property type="evidence" value="ECO:0007669"/>
    <property type="project" value="UniProtKB-KW"/>
</dbReference>
<organism evidence="19 20">
    <name type="scientific">Paenibacillus taihuensis</name>
    <dbReference type="NCBI Taxonomy" id="1156355"/>
    <lineage>
        <taxon>Bacteria</taxon>
        <taxon>Bacillati</taxon>
        <taxon>Bacillota</taxon>
        <taxon>Bacilli</taxon>
        <taxon>Bacillales</taxon>
        <taxon>Paenibacillaceae</taxon>
        <taxon>Paenibacillus</taxon>
    </lineage>
</organism>
<evidence type="ECO:0000256" key="12">
    <source>
        <dbReference type="ARBA" id="ARBA00061423"/>
    </source>
</evidence>
<dbReference type="GO" id="GO:0005829">
    <property type="term" value="C:cytosol"/>
    <property type="evidence" value="ECO:0007669"/>
    <property type="project" value="TreeGrafter"/>
</dbReference>
<dbReference type="CDD" id="cd03890">
    <property type="entry name" value="M20_pepD"/>
    <property type="match status" value="1"/>
</dbReference>
<sequence>MSKEQAGKVYTGDCKVLQFFEELSKIPRGSGNEKAISDYVARFAQERGCTAIQDERYTLIIKKPASKGYEEATTVIFQGHLDMVCEKNKATQHDFTKDPIRFKLDGDMIYAQGTTLGADNGIGVAFAMALMDSAEMAHPPLEILLTTEEETNMGGAENLDASKLSGKMMINFDSDREGVVFVSSAGGASVFHAVPIAWADGEAAAAGKSAYAIAVQGLTGGHSGDDIIRERGNANKLVGRVLDDLRRHAAFDLVSVAGGMKVNAIPRESEAVVRLTAEELAVAEARVAEWNRIYKDEFEFADKGVNVTITSVNEAPSRWLSEETKLLVIRLLALMPNGVLSMEKAIENLVRTSTNIGVITMKENEIVFESLVRSSHKSQLDAVLQVMETLAETVGVTYRNDHYFAGWPYRSDSKIREVFEAVYARKYGEPLQVKAIHAGLECGILIEKMPHLDAVSYGPNMYNFHTPEEHVSISSVERTWEFLQDVMRELK</sequence>
<keyword evidence="5" id="KW-0378">Hydrolase</keyword>
<dbReference type="InterPro" id="IPR011650">
    <property type="entry name" value="Peptidase_M20_dimer"/>
</dbReference>
<proteinExistence type="inferred from homology"/>
<dbReference type="PANTHER" id="PTHR43501:SF1">
    <property type="entry name" value="CYTOSOL NON-SPECIFIC DIPEPTIDASE"/>
    <property type="match status" value="1"/>
</dbReference>
<evidence type="ECO:0000256" key="2">
    <source>
        <dbReference type="ARBA" id="ARBA00001947"/>
    </source>
</evidence>
<evidence type="ECO:0000256" key="14">
    <source>
        <dbReference type="ARBA" id="ARBA00075285"/>
    </source>
</evidence>
<evidence type="ECO:0000313" key="20">
    <source>
        <dbReference type="Proteomes" id="UP000256304"/>
    </source>
</evidence>
<comment type="cofactor">
    <cofactor evidence="1">
        <name>Co(2+)</name>
        <dbReference type="ChEBI" id="CHEBI:48828"/>
    </cofactor>
</comment>
<dbReference type="GO" id="GO:0070573">
    <property type="term" value="F:metallodipeptidase activity"/>
    <property type="evidence" value="ECO:0007669"/>
    <property type="project" value="TreeGrafter"/>
</dbReference>
<evidence type="ECO:0000313" key="19">
    <source>
        <dbReference type="EMBL" id="REE66642.1"/>
    </source>
</evidence>
<dbReference type="FunFam" id="3.40.630.10:FF:000015">
    <property type="entry name" value="Aminoacyl-histidine dipeptidase PepD"/>
    <property type="match status" value="1"/>
</dbReference>
<evidence type="ECO:0000256" key="10">
    <source>
        <dbReference type="ARBA" id="ARBA00038976"/>
    </source>
</evidence>
<dbReference type="PRINTS" id="PR00934">
    <property type="entry name" value="XHISDIPTASE"/>
</dbReference>
<dbReference type="PANTHER" id="PTHR43501">
    <property type="entry name" value="CYTOSOL NON-SPECIFIC DIPEPTIDASE"/>
    <property type="match status" value="1"/>
</dbReference>
<dbReference type="NCBIfam" id="TIGR01893">
    <property type="entry name" value="aa-his-dipept"/>
    <property type="match status" value="1"/>
</dbReference>
<dbReference type="InterPro" id="IPR001160">
    <property type="entry name" value="Peptidase_M20C"/>
</dbReference>
<evidence type="ECO:0000256" key="15">
    <source>
        <dbReference type="ARBA" id="ARBA00076004"/>
    </source>
</evidence>
<dbReference type="PIRSF" id="PIRSF016599">
    <property type="entry name" value="Xaa-His_dipept"/>
    <property type="match status" value="1"/>
</dbReference>
<reference evidence="19 20" key="1">
    <citation type="submission" date="2018-08" db="EMBL/GenBank/DDBJ databases">
        <title>Genomic Encyclopedia of Type Strains, Phase III (KMG-III): the genomes of soil and plant-associated and newly described type strains.</title>
        <authorList>
            <person name="Whitman W."/>
        </authorList>
    </citation>
    <scope>NUCLEOTIDE SEQUENCE [LARGE SCALE GENOMIC DNA]</scope>
    <source>
        <strain evidence="19 20">CGMCC 1.10966</strain>
    </source>
</reference>
<evidence type="ECO:0000256" key="8">
    <source>
        <dbReference type="ARBA" id="ARBA00023285"/>
    </source>
</evidence>
<protein>
    <recommendedName>
        <fullName evidence="13">Cytosol non-specific dipeptidase</fullName>
        <ecNumber evidence="10">3.4.13.18</ecNumber>
    </recommendedName>
    <alternativeName>
        <fullName evidence="16">Aminoacyl-histidine dipeptidase</fullName>
    </alternativeName>
    <alternativeName>
        <fullName evidence="15">Beta-alanyl-histidine dipeptidase</fullName>
    </alternativeName>
    <alternativeName>
        <fullName evidence="14">Carnosinase</fullName>
    </alternativeName>
    <alternativeName>
        <fullName evidence="11">Peptidase D</fullName>
    </alternativeName>
    <alternativeName>
        <fullName evidence="17">Xaa-His dipeptidase</fullName>
    </alternativeName>
</protein>
<name>A0A3D9R077_9BACL</name>
<feature type="domain" description="Peptidase M20 dimerisation" evidence="18">
    <location>
        <begin position="215"/>
        <end position="297"/>
    </location>
</feature>
<keyword evidence="7" id="KW-0482">Metalloprotease</keyword>
<keyword evidence="4" id="KW-0479">Metal-binding</keyword>
<evidence type="ECO:0000256" key="16">
    <source>
        <dbReference type="ARBA" id="ARBA00077688"/>
    </source>
</evidence>
<gene>
    <name evidence="19" type="ORF">A8990_14910</name>
</gene>
<evidence type="ECO:0000256" key="1">
    <source>
        <dbReference type="ARBA" id="ARBA00001941"/>
    </source>
</evidence>